<feature type="region of interest" description="Disordered" evidence="1">
    <location>
        <begin position="104"/>
        <end position="130"/>
    </location>
</feature>
<feature type="domain" description="E3 ubiquitin-protein ligase RNF220 middle" evidence="2">
    <location>
        <begin position="181"/>
        <end position="235"/>
    </location>
</feature>
<dbReference type="AlphaFoldDB" id="A0A087UEA6"/>
<dbReference type="InterPro" id="IPR031824">
    <property type="entry name" value="RNF220_mid"/>
</dbReference>
<dbReference type="Proteomes" id="UP000054359">
    <property type="component" value="Unassembled WGS sequence"/>
</dbReference>
<dbReference type="GO" id="GO:0016567">
    <property type="term" value="P:protein ubiquitination"/>
    <property type="evidence" value="ECO:0007669"/>
    <property type="project" value="TreeGrafter"/>
</dbReference>
<feature type="region of interest" description="Disordered" evidence="1">
    <location>
        <begin position="1"/>
        <end position="36"/>
    </location>
</feature>
<dbReference type="GO" id="GO:0061630">
    <property type="term" value="F:ubiquitin protein ligase activity"/>
    <property type="evidence" value="ECO:0007669"/>
    <property type="project" value="TreeGrafter"/>
</dbReference>
<organism evidence="3 4">
    <name type="scientific">Stegodyphus mimosarum</name>
    <name type="common">African social velvet spider</name>
    <dbReference type="NCBI Taxonomy" id="407821"/>
    <lineage>
        <taxon>Eukaryota</taxon>
        <taxon>Metazoa</taxon>
        <taxon>Ecdysozoa</taxon>
        <taxon>Arthropoda</taxon>
        <taxon>Chelicerata</taxon>
        <taxon>Arachnida</taxon>
        <taxon>Araneae</taxon>
        <taxon>Araneomorphae</taxon>
        <taxon>Entelegynae</taxon>
        <taxon>Eresoidea</taxon>
        <taxon>Eresidae</taxon>
        <taxon>Stegodyphus</taxon>
    </lineage>
</organism>
<dbReference type="OrthoDB" id="6270329at2759"/>
<evidence type="ECO:0000256" key="1">
    <source>
        <dbReference type="SAM" id="MobiDB-lite"/>
    </source>
</evidence>
<evidence type="ECO:0000313" key="3">
    <source>
        <dbReference type="EMBL" id="KFM75695.1"/>
    </source>
</evidence>
<dbReference type="InterPro" id="IPR052443">
    <property type="entry name" value="E3_ubiq-ligase_RNF220-like"/>
</dbReference>
<protein>
    <recommendedName>
        <fullName evidence="2">E3 ubiquitin-protein ligase RNF220 middle domain-containing protein</fullName>
    </recommendedName>
</protein>
<reference evidence="3 4" key="1">
    <citation type="submission" date="2013-11" db="EMBL/GenBank/DDBJ databases">
        <title>Genome sequencing of Stegodyphus mimosarum.</title>
        <authorList>
            <person name="Bechsgaard J."/>
        </authorList>
    </citation>
    <scope>NUCLEOTIDE SEQUENCE [LARGE SCALE GENOMIC DNA]</scope>
</reference>
<feature type="domain" description="E3 ubiquitin-protein ligase RNF220 middle" evidence="2">
    <location>
        <begin position="137"/>
        <end position="172"/>
    </location>
</feature>
<evidence type="ECO:0000259" key="2">
    <source>
        <dbReference type="Pfam" id="PF15926"/>
    </source>
</evidence>
<feature type="non-terminal residue" evidence="3">
    <location>
        <position position="236"/>
    </location>
</feature>
<accession>A0A087UEA6</accession>
<dbReference type="Pfam" id="PF15926">
    <property type="entry name" value="RNF220"/>
    <property type="match status" value="2"/>
</dbReference>
<dbReference type="STRING" id="407821.A0A087UEA6"/>
<dbReference type="PANTHER" id="PTHR13459">
    <property type="entry name" value="E3 UBIQUITIN-PROTEIN LIGASE RNF220 ISOFORM X1"/>
    <property type="match status" value="1"/>
</dbReference>
<gene>
    <name evidence="3" type="ORF">X975_19039</name>
</gene>
<dbReference type="EMBL" id="KK119426">
    <property type="protein sequence ID" value="KFM75695.1"/>
    <property type="molecule type" value="Genomic_DNA"/>
</dbReference>
<sequence>MQSPEKDQSVGKSVSKRFIEELQNSSNSGEIPVKRKCDQESLLPNSDCTEEYSNNSASVIKNTECCETSRTSETNCQQNISSKEHSSDINYGIDSVVKEDHSSNILDNSNEMPAVEDGCSVDSRRTRRNSKRKREKEECCPVCGITVRLPELQSHYIQEVEKLTKIPKSLKKPRREESSISKTFVQVKSNRENRLSAKIARYAARARKDVHCPVCNLELSGTQEEATNHVLLCLDQ</sequence>
<proteinExistence type="predicted"/>
<dbReference type="PANTHER" id="PTHR13459:SF1">
    <property type="entry name" value="E3 UBIQUITIN-PROTEIN LIGASE RNF220 ISOFORM X1"/>
    <property type="match status" value="1"/>
</dbReference>
<name>A0A087UEA6_STEMI</name>
<evidence type="ECO:0000313" key="4">
    <source>
        <dbReference type="Proteomes" id="UP000054359"/>
    </source>
</evidence>
<keyword evidence="4" id="KW-1185">Reference proteome</keyword>